<evidence type="ECO:0000313" key="1">
    <source>
        <dbReference type="EMBL" id="EDS73256.1"/>
    </source>
</evidence>
<evidence type="ECO:0000313" key="2">
    <source>
        <dbReference type="Proteomes" id="UP000005178"/>
    </source>
</evidence>
<accession>B1C8B9</accession>
<comment type="caution">
    <text evidence="1">The sequence shown here is derived from an EMBL/GenBank/DDBJ whole genome shotgun (WGS) entry which is preliminary data.</text>
</comment>
<keyword evidence="2" id="KW-1185">Reference proteome</keyword>
<reference evidence="1" key="1">
    <citation type="submission" date="2008-01" db="EMBL/GenBank/DDBJ databases">
        <authorList>
            <person name="Fulton L."/>
            <person name="Clifton S."/>
            <person name="Fulton B."/>
            <person name="Xu J."/>
            <person name="Minx P."/>
            <person name="Pepin K.H."/>
            <person name="Johnson M."/>
            <person name="Thiruvilangam P."/>
            <person name="Bhonagiri V."/>
            <person name="Nash W.E."/>
            <person name="Mardis E.R."/>
            <person name="Wilson R.K."/>
        </authorList>
    </citation>
    <scope>NUCLEOTIDE SEQUENCE [LARGE SCALE GENOMIC DNA]</scope>
    <source>
        <strain evidence="1">DSM 17244</strain>
    </source>
</reference>
<dbReference type="Proteomes" id="UP000005178">
    <property type="component" value="Unassembled WGS sequence"/>
</dbReference>
<dbReference type="AlphaFoldDB" id="B1C8B9"/>
<sequence>MNDISKLKISFAEGFSTTQWKNFSRSFFLRKKLRGVFKGRNPFYVSFLTKRKQKLFIEEAKSSKYN</sequence>
<reference evidence="1" key="2">
    <citation type="submission" date="2013-08" db="EMBL/GenBank/DDBJ databases">
        <title>Draft genome sequence of Anaerofustis stercorihominis (DSM 17244).</title>
        <authorList>
            <person name="Sudarsanam P."/>
            <person name="Ley R."/>
            <person name="Guruge J."/>
            <person name="Turnbaugh P.J."/>
            <person name="Mahowald M."/>
            <person name="Liep D."/>
            <person name="Gordon J."/>
        </authorList>
    </citation>
    <scope>NUCLEOTIDE SEQUENCE</scope>
    <source>
        <strain evidence="1">DSM 17244</strain>
    </source>
</reference>
<proteinExistence type="predicted"/>
<name>B1C8B9_9FIRM</name>
<organism evidence="1 2">
    <name type="scientific">Anaerofustis stercorihominis DSM 17244</name>
    <dbReference type="NCBI Taxonomy" id="445971"/>
    <lineage>
        <taxon>Bacteria</taxon>
        <taxon>Bacillati</taxon>
        <taxon>Bacillota</taxon>
        <taxon>Clostridia</taxon>
        <taxon>Eubacteriales</taxon>
        <taxon>Eubacteriaceae</taxon>
        <taxon>Anaerofustis</taxon>
    </lineage>
</organism>
<gene>
    <name evidence="1" type="ORF">ANASTE_00976</name>
</gene>
<protein>
    <submittedName>
        <fullName evidence="1">Uncharacterized protein</fullName>
    </submittedName>
</protein>
<dbReference type="EMBL" id="ABIL02000005">
    <property type="protein sequence ID" value="EDS73256.1"/>
    <property type="molecule type" value="Genomic_DNA"/>
</dbReference>
<dbReference type="HOGENOM" id="CLU_2821686_0_0_9"/>